<evidence type="ECO:0000259" key="1">
    <source>
        <dbReference type="Pfam" id="PF12728"/>
    </source>
</evidence>
<name>A0A1T4TGF2_9ACTN</name>
<protein>
    <submittedName>
        <fullName evidence="2">DNA binding domain-containing protein, excisionase family</fullName>
    </submittedName>
</protein>
<dbReference type="GO" id="GO:0003677">
    <property type="term" value="F:DNA binding"/>
    <property type="evidence" value="ECO:0007669"/>
    <property type="project" value="InterPro"/>
</dbReference>
<dbReference type="InterPro" id="IPR010093">
    <property type="entry name" value="SinI_DNA-bd"/>
</dbReference>
<dbReference type="Proteomes" id="UP000190637">
    <property type="component" value="Unassembled WGS sequence"/>
</dbReference>
<dbReference type="EMBL" id="FUWS01000024">
    <property type="protein sequence ID" value="SKA39520.1"/>
    <property type="molecule type" value="Genomic_DNA"/>
</dbReference>
<evidence type="ECO:0000313" key="3">
    <source>
        <dbReference type="Proteomes" id="UP000190637"/>
    </source>
</evidence>
<dbReference type="InterPro" id="IPR009061">
    <property type="entry name" value="DNA-bd_dom_put_sf"/>
</dbReference>
<evidence type="ECO:0000313" key="2">
    <source>
        <dbReference type="EMBL" id="SKA39520.1"/>
    </source>
</evidence>
<dbReference type="Pfam" id="PF12728">
    <property type="entry name" value="HTH_17"/>
    <property type="match status" value="1"/>
</dbReference>
<feature type="domain" description="Helix-turn-helix" evidence="1">
    <location>
        <begin position="31"/>
        <end position="81"/>
    </location>
</feature>
<sequence>MSAAPRISVTVKVNGRHLPVAQTPAVQWPELLTTIEVADLCRVAPSTVGRWLHEGRLRGQRTLGGHWRIPADQIRALLEGER</sequence>
<dbReference type="Gene3D" id="1.10.1660.10">
    <property type="match status" value="1"/>
</dbReference>
<organism evidence="2 3">
    <name type="scientific">Marinactinospora thermotolerans DSM 45154</name>
    <dbReference type="NCBI Taxonomy" id="1122192"/>
    <lineage>
        <taxon>Bacteria</taxon>
        <taxon>Bacillati</taxon>
        <taxon>Actinomycetota</taxon>
        <taxon>Actinomycetes</taxon>
        <taxon>Streptosporangiales</taxon>
        <taxon>Nocardiopsidaceae</taxon>
        <taxon>Marinactinospora</taxon>
    </lineage>
</organism>
<gene>
    <name evidence="2" type="ORF">SAMN02745673_04989</name>
</gene>
<dbReference type="NCBIfam" id="TIGR01764">
    <property type="entry name" value="excise"/>
    <property type="match status" value="1"/>
</dbReference>
<accession>A0A1T4TGF2</accession>
<dbReference type="AlphaFoldDB" id="A0A1T4TGF2"/>
<dbReference type="InterPro" id="IPR041657">
    <property type="entry name" value="HTH_17"/>
</dbReference>
<proteinExistence type="predicted"/>
<dbReference type="RefSeq" id="WP_394330087.1">
    <property type="nucleotide sequence ID" value="NZ_FUWS01000024.1"/>
</dbReference>
<keyword evidence="3" id="KW-1185">Reference proteome</keyword>
<dbReference type="STRING" id="1122192.SAMN02745673_04989"/>
<reference evidence="2 3" key="1">
    <citation type="submission" date="2017-02" db="EMBL/GenBank/DDBJ databases">
        <authorList>
            <person name="Peterson S.W."/>
        </authorList>
    </citation>
    <scope>NUCLEOTIDE SEQUENCE [LARGE SCALE GENOMIC DNA]</scope>
    <source>
        <strain evidence="2 3">DSM 45154</strain>
    </source>
</reference>
<dbReference type="SUPFAM" id="SSF46955">
    <property type="entry name" value="Putative DNA-binding domain"/>
    <property type="match status" value="1"/>
</dbReference>